<evidence type="ECO:0000256" key="13">
    <source>
        <dbReference type="ARBA" id="ARBA00023134"/>
    </source>
</evidence>
<dbReference type="PANTHER" id="PTHR34848:SF1">
    <property type="entry name" value="BIFUNCTIONAL ADENOSYLCOBALAMIN BIOSYNTHESIS PROTEIN COBU"/>
    <property type="match status" value="1"/>
</dbReference>
<dbReference type="Pfam" id="PF02283">
    <property type="entry name" value="CobU"/>
    <property type="match status" value="1"/>
</dbReference>
<evidence type="ECO:0000256" key="6">
    <source>
        <dbReference type="ARBA" id="ARBA00005159"/>
    </source>
</evidence>
<dbReference type="AlphaFoldDB" id="A0A0P1FD83"/>
<dbReference type="CDD" id="cd00544">
    <property type="entry name" value="CobU"/>
    <property type="match status" value="1"/>
</dbReference>
<feature type="binding site" evidence="16">
    <location>
        <begin position="10"/>
        <end position="17"/>
    </location>
    <ligand>
        <name>GTP</name>
        <dbReference type="ChEBI" id="CHEBI:37565"/>
    </ligand>
</feature>
<evidence type="ECO:0000256" key="12">
    <source>
        <dbReference type="ARBA" id="ARBA00022840"/>
    </source>
</evidence>
<keyword evidence="9 14" id="KW-0808">Transferase</keyword>
<name>A0A0P1FD83_THAGE</name>
<evidence type="ECO:0000256" key="11">
    <source>
        <dbReference type="ARBA" id="ARBA00022777"/>
    </source>
</evidence>
<comment type="pathway">
    <text evidence="5 14">Cofactor biosynthesis; adenosylcobalamin biosynthesis; adenosylcobalamin from cob(II)yrinate a,c-diamide: step 6/7.</text>
</comment>
<dbReference type="STRING" id="53501.SAMN04488043_108138"/>
<keyword evidence="10 14" id="KW-0547">Nucleotide-binding</keyword>
<dbReference type="GO" id="GO:0043752">
    <property type="term" value="F:adenosylcobinamide kinase activity"/>
    <property type="evidence" value="ECO:0007669"/>
    <property type="project" value="UniProtKB-EC"/>
</dbReference>
<dbReference type="Gene3D" id="3.40.50.300">
    <property type="entry name" value="P-loop containing nucleotide triphosphate hydrolases"/>
    <property type="match status" value="1"/>
</dbReference>
<evidence type="ECO:0000256" key="15">
    <source>
        <dbReference type="PIRSR" id="PIRSR006135-1"/>
    </source>
</evidence>
<feature type="binding site" evidence="16">
    <location>
        <position position="84"/>
    </location>
    <ligand>
        <name>GTP</name>
        <dbReference type="ChEBI" id="CHEBI:37565"/>
    </ligand>
</feature>
<evidence type="ECO:0000256" key="8">
    <source>
        <dbReference type="ARBA" id="ARBA00022573"/>
    </source>
</evidence>
<dbReference type="SUPFAM" id="SSF52540">
    <property type="entry name" value="P-loop containing nucleoside triphosphate hydrolases"/>
    <property type="match status" value="1"/>
</dbReference>
<dbReference type="NCBIfam" id="NF004469">
    <property type="entry name" value="PRK05800.1"/>
    <property type="match status" value="1"/>
</dbReference>
<comment type="similarity">
    <text evidence="7 14">Belongs to the CobU/CobP family.</text>
</comment>
<dbReference type="RefSeq" id="WP_058262925.1">
    <property type="nucleotide sequence ID" value="NZ_CP051181.1"/>
</dbReference>
<dbReference type="UniPathway" id="UPA00148">
    <property type="reaction ID" value="UER00236"/>
</dbReference>
<evidence type="ECO:0000256" key="5">
    <source>
        <dbReference type="ARBA" id="ARBA00004692"/>
    </source>
</evidence>
<comment type="catalytic activity">
    <reaction evidence="2 14">
        <text>adenosylcob(III)inamide phosphate + GTP + H(+) = adenosylcob(III)inamide-GDP + diphosphate</text>
        <dbReference type="Rhea" id="RHEA:22712"/>
        <dbReference type="ChEBI" id="CHEBI:15378"/>
        <dbReference type="ChEBI" id="CHEBI:33019"/>
        <dbReference type="ChEBI" id="CHEBI:37565"/>
        <dbReference type="ChEBI" id="CHEBI:58502"/>
        <dbReference type="ChEBI" id="CHEBI:60487"/>
        <dbReference type="EC" id="2.7.7.62"/>
    </reaction>
</comment>
<dbReference type="GO" id="GO:0005525">
    <property type="term" value="F:GTP binding"/>
    <property type="evidence" value="ECO:0007669"/>
    <property type="project" value="UniProtKB-UniRule"/>
</dbReference>
<evidence type="ECO:0000256" key="16">
    <source>
        <dbReference type="PIRSR" id="PIRSR006135-2"/>
    </source>
</evidence>
<accession>A0A0P1FD83</accession>
<proteinExistence type="inferred from homology"/>
<dbReference type="InterPro" id="IPR003203">
    <property type="entry name" value="CobU/CobP"/>
</dbReference>
<keyword evidence="11 14" id="KW-0418">Kinase</keyword>
<evidence type="ECO:0000256" key="9">
    <source>
        <dbReference type="ARBA" id="ARBA00022679"/>
    </source>
</evidence>
<dbReference type="OrthoDB" id="9788370at2"/>
<evidence type="ECO:0000256" key="4">
    <source>
        <dbReference type="ARBA" id="ARBA00003889"/>
    </source>
</evidence>
<dbReference type="EMBL" id="CYSA01000019">
    <property type="protein sequence ID" value="CUH66020.1"/>
    <property type="molecule type" value="Genomic_DNA"/>
</dbReference>
<comment type="catalytic activity">
    <reaction evidence="1 14">
        <text>adenosylcob(III)inamide + ATP = adenosylcob(III)inamide phosphate + ADP + H(+)</text>
        <dbReference type="Rhea" id="RHEA:15769"/>
        <dbReference type="ChEBI" id="CHEBI:2480"/>
        <dbReference type="ChEBI" id="CHEBI:15378"/>
        <dbReference type="ChEBI" id="CHEBI:30616"/>
        <dbReference type="ChEBI" id="CHEBI:58502"/>
        <dbReference type="ChEBI" id="CHEBI:456216"/>
        <dbReference type="EC" id="2.7.1.156"/>
    </reaction>
</comment>
<dbReference type="EC" id="2.7.7.62" evidence="14"/>
<feature type="binding site" evidence="16">
    <location>
        <begin position="52"/>
        <end position="55"/>
    </location>
    <ligand>
        <name>GTP</name>
        <dbReference type="ChEBI" id="CHEBI:37565"/>
    </ligand>
</feature>
<evidence type="ECO:0000313" key="17">
    <source>
        <dbReference type="EMBL" id="CUH66020.1"/>
    </source>
</evidence>
<keyword evidence="12 14" id="KW-0067">ATP-binding</keyword>
<evidence type="ECO:0000256" key="7">
    <source>
        <dbReference type="ARBA" id="ARBA00007490"/>
    </source>
</evidence>
<comment type="function">
    <text evidence="4 14">Catalyzes ATP-dependent phosphorylation of adenosylcobinamide and addition of GMP to adenosylcobinamide phosphate.</text>
</comment>
<protein>
    <recommendedName>
        <fullName evidence="14">Bifunctional adenosylcobalamin biosynthesis protein</fullName>
        <ecNumber evidence="14">2.7.1.156</ecNumber>
        <ecNumber evidence="14">2.7.7.62</ecNumber>
    </recommendedName>
</protein>
<evidence type="ECO:0000256" key="10">
    <source>
        <dbReference type="ARBA" id="ARBA00022741"/>
    </source>
</evidence>
<evidence type="ECO:0000256" key="2">
    <source>
        <dbReference type="ARBA" id="ARBA00000711"/>
    </source>
</evidence>
<organism evidence="17 18">
    <name type="scientific">Thalassovita gelatinovora</name>
    <name type="common">Thalassobius gelatinovorus</name>
    <dbReference type="NCBI Taxonomy" id="53501"/>
    <lineage>
        <taxon>Bacteria</taxon>
        <taxon>Pseudomonadati</taxon>
        <taxon>Pseudomonadota</taxon>
        <taxon>Alphaproteobacteria</taxon>
        <taxon>Rhodobacterales</taxon>
        <taxon>Roseobacteraceae</taxon>
        <taxon>Thalassovita</taxon>
    </lineage>
</organism>
<evidence type="ECO:0000313" key="18">
    <source>
        <dbReference type="Proteomes" id="UP000051587"/>
    </source>
</evidence>
<comment type="catalytic activity">
    <reaction evidence="3">
        <text>adenosylcob(III)inamide + GTP = adenosylcob(III)inamide phosphate + GDP + H(+)</text>
        <dbReference type="Rhea" id="RHEA:15765"/>
        <dbReference type="ChEBI" id="CHEBI:2480"/>
        <dbReference type="ChEBI" id="CHEBI:15378"/>
        <dbReference type="ChEBI" id="CHEBI:37565"/>
        <dbReference type="ChEBI" id="CHEBI:58189"/>
        <dbReference type="ChEBI" id="CHEBI:58502"/>
        <dbReference type="EC" id="2.7.1.156"/>
    </reaction>
</comment>
<evidence type="ECO:0000256" key="3">
    <source>
        <dbReference type="ARBA" id="ARBA00001522"/>
    </source>
</evidence>
<dbReference type="GO" id="GO:0005524">
    <property type="term" value="F:ATP binding"/>
    <property type="evidence" value="ECO:0007669"/>
    <property type="project" value="UniProtKB-UniRule"/>
</dbReference>
<reference evidence="17 18" key="1">
    <citation type="submission" date="2015-09" db="EMBL/GenBank/DDBJ databases">
        <authorList>
            <consortium name="Swine Surveillance"/>
        </authorList>
    </citation>
    <scope>NUCLEOTIDE SEQUENCE [LARGE SCALE GENOMIC DNA]</scope>
    <source>
        <strain evidence="17 18">CECT 4357</strain>
    </source>
</reference>
<sequence>MHNKLTLVIGGAGSGKSSWAENAVIQSGCDMVYVATAQAWDDEMKAKIDRHRHQRGNNWSTIEAPLDISVPLSKARPGQIVLLDCATMWLSNHLLAESDLAAEEERFITALNDCAAPVVVVTNEVGMSVVPENALARTFRDAQGRLNQSIAEQADLVVAVMAGLPLVLKGQI</sequence>
<keyword evidence="8 14" id="KW-0169">Cobalamin biosynthesis</keyword>
<feature type="active site" description="GMP-histidine intermediate" evidence="15">
    <location>
        <position position="51"/>
    </location>
</feature>
<evidence type="ECO:0000256" key="1">
    <source>
        <dbReference type="ARBA" id="ARBA00000312"/>
    </source>
</evidence>
<dbReference type="InterPro" id="IPR027417">
    <property type="entry name" value="P-loop_NTPase"/>
</dbReference>
<dbReference type="Proteomes" id="UP000051587">
    <property type="component" value="Unassembled WGS sequence"/>
</dbReference>
<feature type="binding site" evidence="16">
    <location>
        <begin position="35"/>
        <end position="37"/>
    </location>
    <ligand>
        <name>GTP</name>
        <dbReference type="ChEBI" id="CHEBI:37565"/>
    </ligand>
</feature>
<dbReference type="PIRSF" id="PIRSF006135">
    <property type="entry name" value="CobU"/>
    <property type="match status" value="1"/>
</dbReference>
<keyword evidence="13 14" id="KW-0342">GTP-binding</keyword>
<dbReference type="EC" id="2.7.1.156" evidence="14"/>
<comment type="pathway">
    <text evidence="6 14">Cofactor biosynthesis; adenosylcobalamin biosynthesis; adenosylcobalamin from cob(II)yrinate a,c-diamide: step 5/7.</text>
</comment>
<evidence type="ECO:0000256" key="14">
    <source>
        <dbReference type="PIRNR" id="PIRNR006135"/>
    </source>
</evidence>
<feature type="binding site" evidence="16">
    <location>
        <position position="63"/>
    </location>
    <ligand>
        <name>GTP</name>
        <dbReference type="ChEBI" id="CHEBI:37565"/>
    </ligand>
</feature>
<dbReference type="GO" id="GO:0008820">
    <property type="term" value="F:cobinamide phosphate guanylyltransferase activity"/>
    <property type="evidence" value="ECO:0007669"/>
    <property type="project" value="UniProtKB-UniRule"/>
</dbReference>
<dbReference type="PANTHER" id="PTHR34848">
    <property type="match status" value="1"/>
</dbReference>
<dbReference type="GO" id="GO:0009236">
    <property type="term" value="P:cobalamin biosynthetic process"/>
    <property type="evidence" value="ECO:0007669"/>
    <property type="project" value="UniProtKB-UniRule"/>
</dbReference>
<keyword evidence="18" id="KW-1185">Reference proteome</keyword>
<gene>
    <name evidence="17" type="primary">cobP</name>
    <name evidence="17" type="ORF">TG4357_02189</name>
</gene>